<keyword evidence="2 5" id="KW-0812">Transmembrane</keyword>
<comment type="caution">
    <text evidence="9">The sequence shown here is derived from an EMBL/GenBank/DDBJ whole genome shotgun (WGS) entry which is preliminary data.</text>
</comment>
<dbReference type="InterPro" id="IPR029045">
    <property type="entry name" value="ClpP/crotonase-like_dom_sf"/>
</dbReference>
<feature type="transmembrane region" description="Helical" evidence="5">
    <location>
        <begin position="325"/>
        <end position="347"/>
    </location>
</feature>
<dbReference type="InterPro" id="IPR056739">
    <property type="entry name" value="NfeD_membrane"/>
</dbReference>
<dbReference type="SUPFAM" id="SSF52096">
    <property type="entry name" value="ClpP/crotonase"/>
    <property type="match status" value="1"/>
</dbReference>
<dbReference type="AlphaFoldDB" id="A0A931F5L7"/>
<evidence type="ECO:0000256" key="5">
    <source>
        <dbReference type="SAM" id="Phobius"/>
    </source>
</evidence>
<dbReference type="Gene3D" id="2.40.50.140">
    <property type="entry name" value="Nucleic acid-binding proteins"/>
    <property type="match status" value="1"/>
</dbReference>
<comment type="subcellular location">
    <subcellularLocation>
        <location evidence="1">Membrane</location>
        <topology evidence="1">Multi-pass membrane protein</topology>
    </subcellularLocation>
</comment>
<keyword evidence="10" id="KW-1185">Reference proteome</keyword>
<dbReference type="Gene3D" id="3.90.226.10">
    <property type="entry name" value="2-enoyl-CoA Hydratase, Chain A, domain 1"/>
    <property type="match status" value="1"/>
</dbReference>
<keyword evidence="4 5" id="KW-0472">Membrane</keyword>
<dbReference type="InterPro" id="IPR052165">
    <property type="entry name" value="Membrane_assoc_protease"/>
</dbReference>
<reference evidence="9" key="1">
    <citation type="submission" date="2020-11" db="EMBL/GenBank/DDBJ databases">
        <title>Halonatronomonas betainensis gen. nov., sp. nov. a novel haloalkaliphilic representative of the family Halanaerobiacae capable of betaine degradation.</title>
        <authorList>
            <person name="Boltyanskaya Y."/>
            <person name="Kevbrin V."/>
            <person name="Detkova E."/>
            <person name="Grouzdev D.S."/>
            <person name="Koziaeva V."/>
            <person name="Zhilina T."/>
        </authorList>
    </citation>
    <scope>NUCLEOTIDE SEQUENCE</scope>
    <source>
        <strain evidence="9">Z-7014</strain>
    </source>
</reference>
<evidence type="ECO:0000256" key="3">
    <source>
        <dbReference type="ARBA" id="ARBA00022989"/>
    </source>
</evidence>
<dbReference type="Pfam" id="PF01957">
    <property type="entry name" value="NfeD"/>
    <property type="match status" value="1"/>
</dbReference>
<dbReference type="Proteomes" id="UP000621436">
    <property type="component" value="Unassembled WGS sequence"/>
</dbReference>
<dbReference type="RefSeq" id="WP_270452759.1">
    <property type="nucleotide sequence ID" value="NZ_JADPIE010000001.1"/>
</dbReference>
<dbReference type="GO" id="GO:0005886">
    <property type="term" value="C:plasma membrane"/>
    <property type="evidence" value="ECO:0007669"/>
    <property type="project" value="TreeGrafter"/>
</dbReference>
<dbReference type="PANTHER" id="PTHR33507:SF3">
    <property type="entry name" value="INNER MEMBRANE PROTEIN YBBJ"/>
    <property type="match status" value="1"/>
</dbReference>
<dbReference type="InterPro" id="IPR002810">
    <property type="entry name" value="NfeD-like_C"/>
</dbReference>
<evidence type="ECO:0000313" key="10">
    <source>
        <dbReference type="Proteomes" id="UP000621436"/>
    </source>
</evidence>
<feature type="transmembrane region" description="Helical" evidence="5">
    <location>
        <begin position="221"/>
        <end position="243"/>
    </location>
</feature>
<feature type="transmembrane region" description="Helical" evidence="5">
    <location>
        <begin position="250"/>
        <end position="268"/>
    </location>
</feature>
<dbReference type="InterPro" id="IPR012340">
    <property type="entry name" value="NA-bd_OB-fold"/>
</dbReference>
<sequence length="434" mass="46558">MAGSKGLNKYFIGFIFGILFIFILAAPVSARVYFIPLHGDVDPGMATFLNRGLEEALENQAELVIVDVDTYGGLVDSGISIRDQLVNYPGEIVAYISNRAWSAGTLVALGADRIYMSEGSSMGAAETRPYDEKYISALRSEFAATAERRGRDPEIAAAMVDADIEIEDVIESGKLLSLTSSQAVELGFADGRFANFDEFLGYLGYSDADLTRIEKTGLESFAGLITNPFVSVFLLSLGIIALIGEALIPGFGVSGTIGVASLALFFSGYLIQGYAGMGLVVLFLAGLLLIAIEIFVIPGFGFTGITGIAAIFASLFFIFPDSSMAWTIMAAVLVLSTIGTIILIKFFGTSYFWRRISLGESLTTETGYVSSKDYKDLVGKTGRTVSTLRPAGIADFDGERIDVVSEGGYIEAETTVIVVKVEGRRVIVKPKKEE</sequence>
<evidence type="ECO:0000256" key="1">
    <source>
        <dbReference type="ARBA" id="ARBA00004141"/>
    </source>
</evidence>
<dbReference type="PANTHER" id="PTHR33507">
    <property type="entry name" value="INNER MEMBRANE PROTEIN YBBJ"/>
    <property type="match status" value="1"/>
</dbReference>
<dbReference type="Pfam" id="PF25145">
    <property type="entry name" value="NfeD1b_N"/>
    <property type="match status" value="1"/>
</dbReference>
<evidence type="ECO:0000259" key="8">
    <source>
        <dbReference type="Pfam" id="PF25145"/>
    </source>
</evidence>
<name>A0A931F5L7_9FIRM</name>
<organism evidence="9 10">
    <name type="scientific">Halonatronomonas betaini</name>
    <dbReference type="NCBI Taxonomy" id="2778430"/>
    <lineage>
        <taxon>Bacteria</taxon>
        <taxon>Bacillati</taxon>
        <taxon>Bacillota</taxon>
        <taxon>Clostridia</taxon>
        <taxon>Halanaerobiales</taxon>
        <taxon>Halarsenatibacteraceae</taxon>
        <taxon>Halonatronomonas</taxon>
    </lineage>
</organism>
<evidence type="ECO:0000313" key="9">
    <source>
        <dbReference type="EMBL" id="MBF8436015.1"/>
    </source>
</evidence>
<protein>
    <submittedName>
        <fullName evidence="9">Nodulation protein NfeD</fullName>
    </submittedName>
</protein>
<evidence type="ECO:0000259" key="6">
    <source>
        <dbReference type="Pfam" id="PF01957"/>
    </source>
</evidence>
<feature type="transmembrane region" description="Helical" evidence="5">
    <location>
        <begin position="299"/>
        <end position="319"/>
    </location>
</feature>
<evidence type="ECO:0000256" key="2">
    <source>
        <dbReference type="ARBA" id="ARBA00022692"/>
    </source>
</evidence>
<dbReference type="SUPFAM" id="SSF141322">
    <property type="entry name" value="NfeD domain-like"/>
    <property type="match status" value="1"/>
</dbReference>
<feature type="domain" description="NfeD integral membrane" evidence="7">
    <location>
        <begin position="230"/>
        <end position="345"/>
    </location>
</feature>
<dbReference type="CDD" id="cd07021">
    <property type="entry name" value="Clp_protease_NfeD_like"/>
    <property type="match status" value="1"/>
</dbReference>
<evidence type="ECO:0000259" key="7">
    <source>
        <dbReference type="Pfam" id="PF24961"/>
    </source>
</evidence>
<keyword evidence="3 5" id="KW-1133">Transmembrane helix</keyword>
<accession>A0A931F5L7</accession>
<feature type="domain" description="NfeD-like C-terminal" evidence="6">
    <location>
        <begin position="375"/>
        <end position="430"/>
    </location>
</feature>
<proteinExistence type="predicted"/>
<dbReference type="EMBL" id="JADPIE010000001">
    <property type="protein sequence ID" value="MBF8436015.1"/>
    <property type="molecule type" value="Genomic_DNA"/>
</dbReference>
<evidence type="ECO:0000256" key="4">
    <source>
        <dbReference type="ARBA" id="ARBA00023136"/>
    </source>
</evidence>
<gene>
    <name evidence="9" type="ORF">I0Q91_02885</name>
</gene>
<dbReference type="InterPro" id="IPR056738">
    <property type="entry name" value="NfeD1b_N"/>
</dbReference>
<feature type="transmembrane region" description="Helical" evidence="5">
    <location>
        <begin position="274"/>
        <end position="292"/>
    </location>
</feature>
<feature type="domain" description="NfeD1b N-terminal" evidence="8">
    <location>
        <begin position="32"/>
        <end position="211"/>
    </location>
</feature>
<dbReference type="Pfam" id="PF24961">
    <property type="entry name" value="NfeD_membrane"/>
    <property type="match status" value="1"/>
</dbReference>